<evidence type="ECO:0000313" key="2">
    <source>
        <dbReference type="EMBL" id="RHW17448.1"/>
    </source>
</evidence>
<accession>A0A396RM69</accession>
<proteinExistence type="predicted"/>
<sequence>MAGGACLQRRRRRRAHAPAGVRGARHRLGGDAQHQHGDARGFGGDRQPPARGQIQPGLRAPQLDHRRAHIGAAHHVQPRAQHRLRIGQHAQDQARGIEPDLAQPRRVQPAAALFGRGGAEPDDRPAQFAAEHRGEAGGAARIASIRRIDLVQAAPRETAAQHPVEVRMIEARMARARGWAALLYPR</sequence>
<dbReference type="EMBL" id="QWLV01000004">
    <property type="protein sequence ID" value="RHW17448.1"/>
    <property type="molecule type" value="Genomic_DNA"/>
</dbReference>
<organism evidence="2 3">
    <name type="scientific">Sphingomonas gilva</name>
    <dbReference type="NCBI Taxonomy" id="2305907"/>
    <lineage>
        <taxon>Bacteria</taxon>
        <taxon>Pseudomonadati</taxon>
        <taxon>Pseudomonadota</taxon>
        <taxon>Alphaproteobacteria</taxon>
        <taxon>Sphingomonadales</taxon>
        <taxon>Sphingomonadaceae</taxon>
        <taxon>Sphingomonas</taxon>
    </lineage>
</organism>
<protein>
    <submittedName>
        <fullName evidence="2">Uncharacterized protein</fullName>
    </submittedName>
</protein>
<name>A0A396RM69_9SPHN</name>
<evidence type="ECO:0000256" key="1">
    <source>
        <dbReference type="SAM" id="MobiDB-lite"/>
    </source>
</evidence>
<dbReference type="AlphaFoldDB" id="A0A396RM69"/>
<evidence type="ECO:0000313" key="3">
    <source>
        <dbReference type="Proteomes" id="UP000266693"/>
    </source>
</evidence>
<comment type="caution">
    <text evidence="2">The sequence shown here is derived from an EMBL/GenBank/DDBJ whole genome shotgun (WGS) entry which is preliminary data.</text>
</comment>
<keyword evidence="3" id="KW-1185">Reference proteome</keyword>
<reference evidence="2 3" key="1">
    <citation type="submission" date="2018-08" db="EMBL/GenBank/DDBJ databases">
        <title>The multiple taxonomic identification of Sphingomonas gilva.</title>
        <authorList>
            <person name="Zhu D."/>
            <person name="Zheng S."/>
        </authorList>
    </citation>
    <scope>NUCLEOTIDE SEQUENCE [LARGE SCALE GENOMIC DNA]</scope>
    <source>
        <strain evidence="2 3">ZDH117</strain>
    </source>
</reference>
<dbReference type="Proteomes" id="UP000266693">
    <property type="component" value="Unassembled WGS sequence"/>
</dbReference>
<gene>
    <name evidence="2" type="ORF">D1610_10840</name>
</gene>
<feature type="region of interest" description="Disordered" evidence="1">
    <location>
        <begin position="1"/>
        <end position="54"/>
    </location>
</feature>